<dbReference type="EMBL" id="JAVRRT010000026">
    <property type="protein sequence ID" value="KAK5163346.1"/>
    <property type="molecule type" value="Genomic_DNA"/>
</dbReference>
<evidence type="ECO:0000313" key="2">
    <source>
        <dbReference type="Proteomes" id="UP001337655"/>
    </source>
</evidence>
<comment type="caution">
    <text evidence="1">The sequence shown here is derived from an EMBL/GenBank/DDBJ whole genome shotgun (WGS) entry which is preliminary data.</text>
</comment>
<sequence length="223" mass="24848">MPRTQYGKRDSLRLETGPGAFAIFSFPPRDSPSATVPGSRLITIPSGSTWKTGLHWHEEYDESVRVVQGRAAITISGVTRFYGPEDGTLTFPKYTVHEFGRADNSGDAFDEGDTVIEEWVDPEDGFKAVFFYNVIGAILESNNKPGALDLIQIGTTVAYVDEFPVFVPGPFFLKYAVTHALLTTVSSIGWLMGYKPWVKEYTPEHIWEIARTRGGRHRGVKVE</sequence>
<keyword evidence="2" id="KW-1185">Reference proteome</keyword>
<organism evidence="1 2">
    <name type="scientific">Saxophila tyrrhenica</name>
    <dbReference type="NCBI Taxonomy" id="1690608"/>
    <lineage>
        <taxon>Eukaryota</taxon>
        <taxon>Fungi</taxon>
        <taxon>Dikarya</taxon>
        <taxon>Ascomycota</taxon>
        <taxon>Pezizomycotina</taxon>
        <taxon>Dothideomycetes</taxon>
        <taxon>Dothideomycetidae</taxon>
        <taxon>Mycosphaerellales</taxon>
        <taxon>Extremaceae</taxon>
        <taxon>Saxophila</taxon>
    </lineage>
</organism>
<name>A0AAV9NX39_9PEZI</name>
<reference evidence="1 2" key="1">
    <citation type="submission" date="2023-08" db="EMBL/GenBank/DDBJ databases">
        <title>Black Yeasts Isolated from many extreme environments.</title>
        <authorList>
            <person name="Coleine C."/>
            <person name="Stajich J.E."/>
            <person name="Selbmann L."/>
        </authorList>
    </citation>
    <scope>NUCLEOTIDE SEQUENCE [LARGE SCALE GENOMIC DNA]</scope>
    <source>
        <strain evidence="1 2">CCFEE 5935</strain>
    </source>
</reference>
<evidence type="ECO:0008006" key="3">
    <source>
        <dbReference type="Google" id="ProtNLM"/>
    </source>
</evidence>
<dbReference type="SUPFAM" id="SSF51182">
    <property type="entry name" value="RmlC-like cupins"/>
    <property type="match status" value="1"/>
</dbReference>
<dbReference type="CDD" id="cd02208">
    <property type="entry name" value="cupin_RmlC-like"/>
    <property type="match status" value="1"/>
</dbReference>
<proteinExistence type="predicted"/>
<protein>
    <recommendedName>
        <fullName evidence="3">Cupin 2 conserved barrel domain-containing protein</fullName>
    </recommendedName>
</protein>
<dbReference type="InterPro" id="IPR014710">
    <property type="entry name" value="RmlC-like_jellyroll"/>
</dbReference>
<accession>A0AAV9NX39</accession>
<dbReference type="RefSeq" id="XP_064653840.1">
    <property type="nucleotide sequence ID" value="XM_064807936.1"/>
</dbReference>
<evidence type="ECO:0000313" key="1">
    <source>
        <dbReference type="EMBL" id="KAK5163346.1"/>
    </source>
</evidence>
<dbReference type="Proteomes" id="UP001337655">
    <property type="component" value="Unassembled WGS sequence"/>
</dbReference>
<dbReference type="Gene3D" id="2.60.120.10">
    <property type="entry name" value="Jelly Rolls"/>
    <property type="match status" value="1"/>
</dbReference>
<gene>
    <name evidence="1" type="ORF">LTR77_010719</name>
</gene>
<dbReference type="InterPro" id="IPR011051">
    <property type="entry name" value="RmlC_Cupin_sf"/>
</dbReference>
<dbReference type="AlphaFoldDB" id="A0AAV9NX39"/>
<dbReference type="GeneID" id="89932044"/>